<dbReference type="PIRSF" id="PIRSF017184">
    <property type="entry name" value="Nnr"/>
    <property type="match status" value="1"/>
</dbReference>
<comment type="similarity">
    <text evidence="17">Belongs to the NnrD/CARKD family.</text>
</comment>
<comment type="catalytic activity">
    <reaction evidence="15 17 19">
        <text>(6S)-NADHX + ADP = AMP + phosphate + NADH + H(+)</text>
        <dbReference type="Rhea" id="RHEA:32223"/>
        <dbReference type="ChEBI" id="CHEBI:15378"/>
        <dbReference type="ChEBI" id="CHEBI:43474"/>
        <dbReference type="ChEBI" id="CHEBI:57945"/>
        <dbReference type="ChEBI" id="CHEBI:64074"/>
        <dbReference type="ChEBI" id="CHEBI:456215"/>
        <dbReference type="ChEBI" id="CHEBI:456216"/>
        <dbReference type="EC" id="4.2.1.136"/>
    </reaction>
</comment>
<keyword evidence="12 17" id="KW-0456">Lyase</keyword>
<evidence type="ECO:0000256" key="19">
    <source>
        <dbReference type="PIRNR" id="PIRNR017184"/>
    </source>
</evidence>
<comment type="catalytic activity">
    <reaction evidence="1 18 19">
        <text>(6R)-NADHX = (6S)-NADHX</text>
        <dbReference type="Rhea" id="RHEA:32215"/>
        <dbReference type="ChEBI" id="CHEBI:64074"/>
        <dbReference type="ChEBI" id="CHEBI:64075"/>
        <dbReference type="EC" id="5.1.99.6"/>
    </reaction>
</comment>
<name>A0A0A2AI72_PROMR</name>
<dbReference type="EC" id="5.1.99.6" evidence="19"/>
<gene>
    <name evidence="17" type="primary">nnrD</name>
    <name evidence="18" type="synonym">nnrE</name>
    <name evidence="22" type="ORF">EU98_1757</name>
</gene>
<comment type="cofactor">
    <cofactor evidence="17">
        <name>Mg(2+)</name>
        <dbReference type="ChEBI" id="CHEBI:18420"/>
    </cofactor>
</comment>
<comment type="similarity">
    <text evidence="4 19">In the C-terminal section; belongs to the NnrD/CARKD family.</text>
</comment>
<dbReference type="InterPro" id="IPR004443">
    <property type="entry name" value="YjeF_N_dom"/>
</dbReference>
<proteinExistence type="inferred from homology"/>
<evidence type="ECO:0000256" key="6">
    <source>
        <dbReference type="ARBA" id="ARBA00022741"/>
    </source>
</evidence>
<comment type="caution">
    <text evidence="22">The sequence shown here is derived from an EMBL/GenBank/DDBJ whole genome shotgun (WGS) entry which is preliminary data.</text>
</comment>
<evidence type="ECO:0000256" key="9">
    <source>
        <dbReference type="ARBA" id="ARBA00022958"/>
    </source>
</evidence>
<dbReference type="EMBL" id="JNAO01000013">
    <property type="protein sequence ID" value="KGG00225.1"/>
    <property type="molecule type" value="Genomic_DNA"/>
</dbReference>
<evidence type="ECO:0000256" key="1">
    <source>
        <dbReference type="ARBA" id="ARBA00000013"/>
    </source>
</evidence>
<feature type="binding site" evidence="17">
    <location>
        <position position="393"/>
    </location>
    <ligand>
        <name>(6S)-NADPHX</name>
        <dbReference type="ChEBI" id="CHEBI:64076"/>
    </ligand>
</feature>
<evidence type="ECO:0000256" key="10">
    <source>
        <dbReference type="ARBA" id="ARBA00023027"/>
    </source>
</evidence>
<feature type="binding site" evidence="18">
    <location>
        <position position="130"/>
    </location>
    <ligand>
        <name>K(+)</name>
        <dbReference type="ChEBI" id="CHEBI:29103"/>
    </ligand>
</feature>
<dbReference type="InterPro" id="IPR029056">
    <property type="entry name" value="Ribokinase-like"/>
</dbReference>
<feature type="binding site" evidence="17">
    <location>
        <position position="268"/>
    </location>
    <ligand>
        <name>(6S)-NADPHX</name>
        <dbReference type="ChEBI" id="CHEBI:64076"/>
    </ligand>
</feature>
<feature type="binding site" evidence="17">
    <location>
        <position position="339"/>
    </location>
    <ligand>
        <name>(6S)-NADPHX</name>
        <dbReference type="ChEBI" id="CHEBI:64076"/>
    </ligand>
</feature>
<dbReference type="GO" id="GO:0110051">
    <property type="term" value="P:metabolite repair"/>
    <property type="evidence" value="ECO:0007669"/>
    <property type="project" value="TreeGrafter"/>
</dbReference>
<feature type="binding site" evidence="17">
    <location>
        <begin position="427"/>
        <end position="431"/>
    </location>
    <ligand>
        <name>AMP</name>
        <dbReference type="ChEBI" id="CHEBI:456215"/>
    </ligand>
</feature>
<comment type="function">
    <text evidence="14 19">Bifunctional enzyme that catalyzes the epimerization of the S- and R-forms of NAD(P)HX and the dehydration of the S-form of NAD(P)HX at the expense of ADP, which is converted to AMP. This allows the repair of both epimers of NAD(P)HX, a damaged form of NAD(P)H that is a result of enzymatic or heat-dependent hydration.</text>
</comment>
<feature type="binding site" evidence="17">
    <location>
        <position position="455"/>
    </location>
    <ligand>
        <name>AMP</name>
        <dbReference type="ChEBI" id="CHEBI:456215"/>
    </ligand>
</feature>
<comment type="catalytic activity">
    <reaction evidence="16 17 19">
        <text>(6S)-NADPHX + ADP = AMP + phosphate + NADPH + H(+)</text>
        <dbReference type="Rhea" id="RHEA:32235"/>
        <dbReference type="ChEBI" id="CHEBI:15378"/>
        <dbReference type="ChEBI" id="CHEBI:43474"/>
        <dbReference type="ChEBI" id="CHEBI:57783"/>
        <dbReference type="ChEBI" id="CHEBI:64076"/>
        <dbReference type="ChEBI" id="CHEBI:456215"/>
        <dbReference type="ChEBI" id="CHEBI:456216"/>
        <dbReference type="EC" id="4.2.1.136"/>
    </reaction>
</comment>
<evidence type="ECO:0000259" key="21">
    <source>
        <dbReference type="PROSITE" id="PS51385"/>
    </source>
</evidence>
<dbReference type="PANTHER" id="PTHR12592">
    <property type="entry name" value="ATP-DEPENDENT (S)-NAD(P)H-HYDRATE DEHYDRATASE FAMILY MEMBER"/>
    <property type="match status" value="1"/>
</dbReference>
<feature type="binding site" evidence="18">
    <location>
        <position position="167"/>
    </location>
    <ligand>
        <name>K(+)</name>
        <dbReference type="ChEBI" id="CHEBI:29103"/>
    </ligand>
</feature>
<evidence type="ECO:0000256" key="7">
    <source>
        <dbReference type="ARBA" id="ARBA00022840"/>
    </source>
</evidence>
<dbReference type="SUPFAM" id="SSF53613">
    <property type="entry name" value="Ribokinase-like"/>
    <property type="match status" value="1"/>
</dbReference>
<dbReference type="Gene3D" id="3.40.50.10260">
    <property type="entry name" value="YjeF N-terminal domain"/>
    <property type="match status" value="1"/>
</dbReference>
<feature type="binding site" evidence="18">
    <location>
        <begin position="69"/>
        <end position="73"/>
    </location>
    <ligand>
        <name>(6S)-NADPHX</name>
        <dbReference type="ChEBI" id="CHEBI:64076"/>
    </ligand>
</feature>
<evidence type="ECO:0000256" key="16">
    <source>
        <dbReference type="ARBA" id="ARBA00049209"/>
    </source>
</evidence>
<dbReference type="GO" id="GO:0005524">
    <property type="term" value="F:ATP binding"/>
    <property type="evidence" value="ECO:0007669"/>
    <property type="project" value="UniProtKB-UniRule"/>
</dbReference>
<evidence type="ECO:0000256" key="12">
    <source>
        <dbReference type="ARBA" id="ARBA00023239"/>
    </source>
</evidence>
<evidence type="ECO:0000256" key="11">
    <source>
        <dbReference type="ARBA" id="ARBA00023235"/>
    </source>
</evidence>
<evidence type="ECO:0000256" key="8">
    <source>
        <dbReference type="ARBA" id="ARBA00022857"/>
    </source>
</evidence>
<protein>
    <recommendedName>
        <fullName evidence="19">Bifunctional NAD(P)H-hydrate repair enzyme</fullName>
    </recommendedName>
    <alternativeName>
        <fullName evidence="19">Nicotinamide nucleotide repair protein</fullName>
    </alternativeName>
    <domain>
        <recommendedName>
            <fullName evidence="19">ADP-dependent (S)-NAD(P)H-hydrate dehydratase</fullName>
            <ecNumber evidence="19">4.2.1.136</ecNumber>
        </recommendedName>
        <alternativeName>
            <fullName evidence="19">ADP-dependent NAD(P)HX dehydratase</fullName>
        </alternativeName>
    </domain>
    <domain>
        <recommendedName>
            <fullName evidence="19">NAD(P)H-hydrate epimerase</fullName>
            <ecNumber evidence="19">5.1.99.6</ecNumber>
        </recommendedName>
    </domain>
</protein>
<evidence type="ECO:0000313" key="23">
    <source>
        <dbReference type="Proteomes" id="UP000030533"/>
    </source>
</evidence>
<feature type="binding site" evidence="17">
    <location>
        <position position="456"/>
    </location>
    <ligand>
        <name>(6S)-NADPHX</name>
        <dbReference type="ChEBI" id="CHEBI:64076"/>
    </ligand>
</feature>
<dbReference type="PANTHER" id="PTHR12592:SF0">
    <property type="entry name" value="ATP-DEPENDENT (S)-NAD(P)H-HYDRATE DEHYDRATASE"/>
    <property type="match status" value="1"/>
</dbReference>
<evidence type="ECO:0000256" key="18">
    <source>
        <dbReference type="HAMAP-Rule" id="MF_01966"/>
    </source>
</evidence>
<dbReference type="Gene3D" id="3.40.1190.20">
    <property type="match status" value="1"/>
</dbReference>
<dbReference type="HAMAP" id="MF_01965">
    <property type="entry name" value="NADHX_dehydratase"/>
    <property type="match status" value="1"/>
</dbReference>
<dbReference type="STRING" id="167548.EU98_1757"/>
<evidence type="ECO:0000256" key="13">
    <source>
        <dbReference type="ARBA" id="ARBA00023268"/>
    </source>
</evidence>
<dbReference type="InterPro" id="IPR030677">
    <property type="entry name" value="Nnr"/>
</dbReference>
<comment type="subunit">
    <text evidence="17">Homotetramer.</text>
</comment>
<accession>A0A0A2AI72</accession>
<comment type="cofactor">
    <cofactor evidence="18 19">
        <name>K(+)</name>
        <dbReference type="ChEBI" id="CHEBI:29103"/>
    </cofactor>
    <text evidence="18 19">Binds 1 potassium ion per subunit.</text>
</comment>
<evidence type="ECO:0000256" key="4">
    <source>
        <dbReference type="ARBA" id="ARBA00009524"/>
    </source>
</evidence>
<keyword evidence="8 17" id="KW-0521">NADP</keyword>
<dbReference type="PROSITE" id="PS51385">
    <property type="entry name" value="YJEF_N"/>
    <property type="match status" value="1"/>
</dbReference>
<feature type="binding site" evidence="18">
    <location>
        <begin position="134"/>
        <end position="140"/>
    </location>
    <ligand>
        <name>(6S)-NADPHX</name>
        <dbReference type="ChEBI" id="CHEBI:64076"/>
    </ligand>
</feature>
<dbReference type="Pfam" id="PF03853">
    <property type="entry name" value="YjeF_N"/>
    <property type="match status" value="1"/>
</dbReference>
<dbReference type="NCBIfam" id="TIGR00197">
    <property type="entry name" value="yjeF_nterm"/>
    <property type="match status" value="1"/>
</dbReference>
<dbReference type="PROSITE" id="PS51383">
    <property type="entry name" value="YJEF_C_3"/>
    <property type="match status" value="1"/>
</dbReference>
<evidence type="ECO:0000259" key="20">
    <source>
        <dbReference type="PROSITE" id="PS51383"/>
    </source>
</evidence>
<dbReference type="InterPro" id="IPR036652">
    <property type="entry name" value="YjeF_N_dom_sf"/>
</dbReference>
<dbReference type="Proteomes" id="UP000030533">
    <property type="component" value="Unassembled WGS sequence"/>
</dbReference>
<keyword evidence="9 18" id="KW-0630">Potassium</keyword>
<reference evidence="23" key="1">
    <citation type="journal article" date="2014" name="Sci. Data">
        <title>Genomes of diverse isolates of the marine cyanobacterium Prochlorococcus.</title>
        <authorList>
            <person name="Biller S."/>
            <person name="Berube P."/>
            <person name="Thompson J."/>
            <person name="Kelly L."/>
            <person name="Roggensack S."/>
            <person name="Awad L."/>
            <person name="Roache-Johnson K."/>
            <person name="Ding H."/>
            <person name="Giovannoni S.J."/>
            <person name="Moore L.R."/>
            <person name="Chisholm S.W."/>
        </authorList>
    </citation>
    <scope>NUCLEOTIDE SEQUENCE [LARGE SCALE GENOMIC DNA]</scope>
    <source>
        <strain evidence="23">MIT 9314</strain>
    </source>
</reference>
<comment type="catalytic activity">
    <reaction evidence="2 18 19">
        <text>(6R)-NADPHX = (6S)-NADPHX</text>
        <dbReference type="Rhea" id="RHEA:32227"/>
        <dbReference type="ChEBI" id="CHEBI:64076"/>
        <dbReference type="ChEBI" id="CHEBI:64077"/>
        <dbReference type="EC" id="5.1.99.6"/>
    </reaction>
</comment>
<feature type="domain" description="YjeF N-terminal" evidence="21">
    <location>
        <begin position="21"/>
        <end position="222"/>
    </location>
</feature>
<dbReference type="GO" id="GO:0046872">
    <property type="term" value="F:metal ion binding"/>
    <property type="evidence" value="ECO:0007669"/>
    <property type="project" value="UniProtKB-UniRule"/>
</dbReference>
<feature type="binding site" evidence="18">
    <location>
        <position position="70"/>
    </location>
    <ligand>
        <name>K(+)</name>
        <dbReference type="ChEBI" id="CHEBI:29103"/>
    </ligand>
</feature>
<feature type="binding site" evidence="18">
    <location>
        <position position="164"/>
    </location>
    <ligand>
        <name>(6S)-NADPHX</name>
        <dbReference type="ChEBI" id="CHEBI:64076"/>
    </ligand>
</feature>
<dbReference type="RefSeq" id="WP_032516394.1">
    <property type="nucleotide sequence ID" value="NZ_JNAO01000013.1"/>
</dbReference>
<keyword evidence="11 18" id="KW-0413">Isomerase</keyword>
<keyword evidence="5 18" id="KW-0479">Metal-binding</keyword>
<keyword evidence="10 17" id="KW-0520">NAD</keyword>
<organism evidence="22 23">
    <name type="scientific">Prochlorococcus marinus str. MIT 9314</name>
    <dbReference type="NCBI Taxonomy" id="167548"/>
    <lineage>
        <taxon>Bacteria</taxon>
        <taxon>Bacillati</taxon>
        <taxon>Cyanobacteriota</taxon>
        <taxon>Cyanophyceae</taxon>
        <taxon>Synechococcales</taxon>
        <taxon>Prochlorococcaceae</taxon>
        <taxon>Prochlorococcus</taxon>
    </lineage>
</organism>
<dbReference type="Pfam" id="PF01256">
    <property type="entry name" value="Carb_kinase"/>
    <property type="match status" value="1"/>
</dbReference>
<dbReference type="GO" id="GO:0052855">
    <property type="term" value="F:ADP-dependent NAD(P)H-hydrate dehydratase activity"/>
    <property type="evidence" value="ECO:0007669"/>
    <property type="project" value="UniProtKB-UniRule"/>
</dbReference>
<evidence type="ECO:0000256" key="15">
    <source>
        <dbReference type="ARBA" id="ARBA00048238"/>
    </source>
</evidence>
<evidence type="ECO:0000256" key="2">
    <source>
        <dbReference type="ARBA" id="ARBA00000909"/>
    </source>
</evidence>
<dbReference type="CDD" id="cd01171">
    <property type="entry name" value="YXKO-related"/>
    <property type="match status" value="1"/>
</dbReference>
<comment type="caution">
    <text evidence="18">Lacks conserved residue(s) required for the propagation of feature annotation.</text>
</comment>
<dbReference type="EC" id="4.2.1.136" evidence="19"/>
<dbReference type="GO" id="GO:0046496">
    <property type="term" value="P:nicotinamide nucleotide metabolic process"/>
    <property type="evidence" value="ECO:0007669"/>
    <property type="project" value="UniProtKB-UniRule"/>
</dbReference>
<dbReference type="eggNOG" id="COG0063">
    <property type="taxonomic scope" value="Bacteria"/>
</dbReference>
<evidence type="ECO:0000256" key="14">
    <source>
        <dbReference type="ARBA" id="ARBA00025153"/>
    </source>
</evidence>
<comment type="similarity">
    <text evidence="3 19">In the N-terminal section; belongs to the NnrE/AIBP family.</text>
</comment>
<dbReference type="InterPro" id="IPR000631">
    <property type="entry name" value="CARKD"/>
</dbReference>
<sequence length="521" mass="57413">MNEIVWPTIDSKHLIVDSKQMLILEKEMFSDGMPQEALMEKAGIQISRWLLKRKPLLKYGITVFIGPGHNGGDGAVIARELFLKGFMVKVWCPFPIKKPLTNNHLNYLTSIGVTKLVEPPDANGKELWIDAVFGNNQTRKVDNKLVKLFNQKFLNRYGKVISIDIPTGLCPDKGEPFLDNAVKADHTLAIGLNKIGLTQDSALPFIGELHHIDIGVPISKLSKVDKKIFKVTYKDLKNINLPSLPRNSNKYKRGRTLLIAGSEKYPGAAYLALKGAISSGAGYISAVLPELVAESIWQVAPEIVLKDTMQSNQNGNASLFSALKNIDLSAFDSVAVGPGIGIDSDDWQKAKDILTGFEGLLILDADALNRISESKLCSKFFLERRFKTWITPHSKEFSRLFPNIKCETNVEKALNASQEFNISVLLKGANSIVADNKKAWQLFGTDSHTARAGLGDLLSGFIAGSSAIDLTFCRNITTDFFAKYVLLHSFAASKCKKGSNASAIGDELSKLMRNIKMRQIS</sequence>
<keyword evidence="6 17" id="KW-0547">Nucleotide-binding</keyword>
<evidence type="ECO:0000313" key="22">
    <source>
        <dbReference type="EMBL" id="KGG00225.1"/>
    </source>
</evidence>
<evidence type="ECO:0000256" key="5">
    <source>
        <dbReference type="ARBA" id="ARBA00022723"/>
    </source>
</evidence>
<dbReference type="HAMAP" id="MF_01966">
    <property type="entry name" value="NADHX_epimerase"/>
    <property type="match status" value="1"/>
</dbReference>
<dbReference type="SUPFAM" id="SSF64153">
    <property type="entry name" value="YjeF N-terminal domain-like"/>
    <property type="match status" value="1"/>
</dbReference>
<dbReference type="eggNOG" id="COG0062">
    <property type="taxonomic scope" value="Bacteria"/>
</dbReference>
<keyword evidence="7 17" id="KW-0067">ATP-binding</keyword>
<comment type="function">
    <text evidence="17">Catalyzes the dehydration of the S-form of NAD(P)HX at the expense of ADP, which is converted to AMP. Together with NAD(P)HX epimerase, which catalyzes the epimerization of the S- and R-forms, the enzyme allows the repair of both epimers of NAD(P)HX, a damaged form of NAD(P)H that is a result of enzymatic or heat-dependent hydration.</text>
</comment>
<dbReference type="NCBIfam" id="TIGR00196">
    <property type="entry name" value="yjeF_cterm"/>
    <property type="match status" value="1"/>
</dbReference>
<dbReference type="AlphaFoldDB" id="A0A0A2AI72"/>
<comment type="similarity">
    <text evidence="18">Belongs to the NnrE/AIBP family.</text>
</comment>
<comment type="function">
    <text evidence="18">Catalyzes the epimerization of the S- and R-forms of NAD(P)HX, a damaged form of NAD(P)H that is a result of enzymatic or heat-dependent hydration. This is a prerequisite for the S-specific NAD(P)H-hydrate dehydratase to allow the repair of both epimers of NAD(P)HX.</text>
</comment>
<evidence type="ECO:0000256" key="17">
    <source>
        <dbReference type="HAMAP-Rule" id="MF_01965"/>
    </source>
</evidence>
<evidence type="ECO:0000256" key="3">
    <source>
        <dbReference type="ARBA" id="ARBA00006001"/>
    </source>
</evidence>
<keyword evidence="13" id="KW-0511">Multifunctional enzyme</keyword>
<dbReference type="GO" id="GO:0052856">
    <property type="term" value="F:NAD(P)HX epimerase activity"/>
    <property type="evidence" value="ECO:0007669"/>
    <property type="project" value="UniProtKB-UniRule"/>
</dbReference>
<feature type="domain" description="YjeF C-terminal" evidence="20">
    <location>
        <begin position="233"/>
        <end position="515"/>
    </location>
</feature>